<reference evidence="5" key="1">
    <citation type="submission" date="2022-11" db="EMBL/GenBank/DDBJ databases">
        <authorList>
            <person name="Petersen C."/>
        </authorList>
    </citation>
    <scope>NUCLEOTIDE SEQUENCE</scope>
    <source>
        <strain evidence="5">IBT 29864</strain>
    </source>
</reference>
<dbReference type="InterPro" id="IPR052178">
    <property type="entry name" value="Sec_Metab_Biosynth_SDR"/>
</dbReference>
<evidence type="ECO:0000256" key="2">
    <source>
        <dbReference type="ARBA" id="ARBA00022857"/>
    </source>
</evidence>
<comment type="similarity">
    <text evidence="1 4">Belongs to the short-chain dehydrogenases/reductases (SDR) family.</text>
</comment>
<dbReference type="AlphaFoldDB" id="A0A9W9SJU7"/>
<name>A0A9W9SJU7_9EURO</name>
<dbReference type="PRINTS" id="PR00080">
    <property type="entry name" value="SDRFAMILY"/>
</dbReference>
<dbReference type="RefSeq" id="XP_056557434.1">
    <property type="nucleotide sequence ID" value="XM_056695222.1"/>
</dbReference>
<dbReference type="Proteomes" id="UP001147782">
    <property type="component" value="Unassembled WGS sequence"/>
</dbReference>
<dbReference type="GO" id="GO:0016491">
    <property type="term" value="F:oxidoreductase activity"/>
    <property type="evidence" value="ECO:0007669"/>
    <property type="project" value="UniProtKB-KW"/>
</dbReference>
<dbReference type="InterPro" id="IPR020904">
    <property type="entry name" value="Sc_DH/Rdtase_CS"/>
</dbReference>
<dbReference type="Gene3D" id="3.40.50.720">
    <property type="entry name" value="NAD(P)-binding Rossmann-like Domain"/>
    <property type="match status" value="1"/>
</dbReference>
<dbReference type="PANTHER" id="PTHR43618:SF4">
    <property type="entry name" value="SHORT CHAIN DEHYDROGENASE_REDUCTASE FAMILY (AFU_ORTHOLOGUE AFUA_7G04540)"/>
    <property type="match status" value="1"/>
</dbReference>
<protein>
    <submittedName>
        <fullName evidence="5">Uncharacterized protein</fullName>
    </submittedName>
</protein>
<proteinExistence type="inferred from homology"/>
<evidence type="ECO:0000313" key="6">
    <source>
        <dbReference type="Proteomes" id="UP001147782"/>
    </source>
</evidence>
<dbReference type="SUPFAM" id="SSF51735">
    <property type="entry name" value="NAD(P)-binding Rossmann-fold domains"/>
    <property type="match status" value="1"/>
</dbReference>
<organism evidence="5 6">
    <name type="scientific">Penicillium cataractarum</name>
    <dbReference type="NCBI Taxonomy" id="2100454"/>
    <lineage>
        <taxon>Eukaryota</taxon>
        <taxon>Fungi</taxon>
        <taxon>Dikarya</taxon>
        <taxon>Ascomycota</taxon>
        <taxon>Pezizomycotina</taxon>
        <taxon>Eurotiomycetes</taxon>
        <taxon>Eurotiomycetidae</taxon>
        <taxon>Eurotiales</taxon>
        <taxon>Aspergillaceae</taxon>
        <taxon>Penicillium</taxon>
    </lineage>
</organism>
<gene>
    <name evidence="5" type="ORF">N7496_002291</name>
</gene>
<evidence type="ECO:0000256" key="1">
    <source>
        <dbReference type="ARBA" id="ARBA00006484"/>
    </source>
</evidence>
<keyword evidence="6" id="KW-1185">Reference proteome</keyword>
<dbReference type="Pfam" id="PF00106">
    <property type="entry name" value="adh_short"/>
    <property type="match status" value="1"/>
</dbReference>
<evidence type="ECO:0000256" key="3">
    <source>
        <dbReference type="ARBA" id="ARBA00023002"/>
    </source>
</evidence>
<dbReference type="PROSITE" id="PS00061">
    <property type="entry name" value="ADH_SHORT"/>
    <property type="match status" value="1"/>
</dbReference>
<dbReference type="PRINTS" id="PR00081">
    <property type="entry name" value="GDHRDH"/>
</dbReference>
<dbReference type="GeneID" id="81434399"/>
<reference evidence="5" key="2">
    <citation type="journal article" date="2023" name="IMA Fungus">
        <title>Comparative genomic study of the Penicillium genus elucidates a diverse pangenome and 15 lateral gene transfer events.</title>
        <authorList>
            <person name="Petersen C."/>
            <person name="Sorensen T."/>
            <person name="Nielsen M.R."/>
            <person name="Sondergaard T.E."/>
            <person name="Sorensen J.L."/>
            <person name="Fitzpatrick D.A."/>
            <person name="Frisvad J.C."/>
            <person name="Nielsen K.L."/>
        </authorList>
    </citation>
    <scope>NUCLEOTIDE SEQUENCE</scope>
    <source>
        <strain evidence="5">IBT 29864</strain>
    </source>
</reference>
<evidence type="ECO:0000256" key="4">
    <source>
        <dbReference type="RuleBase" id="RU000363"/>
    </source>
</evidence>
<accession>A0A9W9SJU7</accession>
<dbReference type="EMBL" id="JAPZBS010000002">
    <property type="protein sequence ID" value="KAJ5379863.1"/>
    <property type="molecule type" value="Genomic_DNA"/>
</dbReference>
<comment type="caution">
    <text evidence="5">The sequence shown here is derived from an EMBL/GenBank/DDBJ whole genome shotgun (WGS) entry which is preliminary data.</text>
</comment>
<dbReference type="OrthoDB" id="3819888at2759"/>
<dbReference type="PANTHER" id="PTHR43618">
    <property type="entry name" value="7-ALPHA-HYDROXYSTEROID DEHYDROGENASE"/>
    <property type="match status" value="1"/>
</dbReference>
<evidence type="ECO:0000313" key="5">
    <source>
        <dbReference type="EMBL" id="KAJ5379863.1"/>
    </source>
</evidence>
<dbReference type="CDD" id="cd05233">
    <property type="entry name" value="SDR_c"/>
    <property type="match status" value="1"/>
</dbReference>
<sequence length="290" mass="30877">MKGWVTVVTGGGTGLGLIAARALAANGAKVYITGRRKEVLDKSASIHGSPDSLGSSEGAIIPIEMDVTSKESIQKVVEIVEREAGYVNVLVNNAGIGTGRAAAAASDGPEIYGRAMFAESIDDDFQKAYLSNCTQVYFVTAAFMPLLARAKSSPAQVPGNVINIASISGFTKWSQNSQYSYNSSKAAVIHLTRMLACELSHENIQIRVNAIAPGYFPTELTTNSLDPQNQSPWPLDAFQKEMKRVGAKASRPGTDEEFASAILNLSVNGYIWGHVMVVDGGLLLRHPSSV</sequence>
<keyword evidence="3" id="KW-0560">Oxidoreductase</keyword>
<dbReference type="InterPro" id="IPR036291">
    <property type="entry name" value="NAD(P)-bd_dom_sf"/>
</dbReference>
<dbReference type="InterPro" id="IPR002347">
    <property type="entry name" value="SDR_fam"/>
</dbReference>
<keyword evidence="2" id="KW-0521">NADP</keyword>